<gene>
    <name evidence="2" type="ORF">O0I10_000587</name>
</gene>
<comment type="caution">
    <text evidence="2">The sequence shown here is derived from an EMBL/GenBank/DDBJ whole genome shotgun (WGS) entry which is preliminary data.</text>
</comment>
<dbReference type="RefSeq" id="XP_058348260.1">
    <property type="nucleotide sequence ID" value="XM_058480696.1"/>
</dbReference>
<dbReference type="InterPro" id="IPR018849">
    <property type="entry name" value="Urb2/Npa2_C"/>
</dbReference>
<evidence type="ECO:0000313" key="2">
    <source>
        <dbReference type="EMBL" id="KAJ8663348.1"/>
    </source>
</evidence>
<keyword evidence="3" id="KW-1185">Reference proteome</keyword>
<dbReference type="PANTHER" id="PTHR15682">
    <property type="entry name" value="UNHEALTHY RIBOSOME BIOGENESIS PROTEIN 2 HOMOLOG"/>
    <property type="match status" value="1"/>
</dbReference>
<protein>
    <recommendedName>
        <fullName evidence="1">Nucleolar 27S pre-rRNA processing Urb2/Npa2 C-terminal domain-containing protein</fullName>
    </recommendedName>
</protein>
<sequence>MSSEQIAKALKGAGLSAEERIDTAVQAWQNDKLFFPNKDDFLLEWLCTALTRSKLKSSTDTAVIQVAYWQLLQELLAHYTERVNTTGRSPPSIRVPLITSVTTLLNRIKKDPPAQQKELLEYVSNALDLLFSPIFALSYRPTFEHMVAVMDQLLETLATQIDNDALANLAKVLLKRYNSQIMQSANHKKAFTVVVGKTFPALLSIRRRIAATDNELSLLLTDLLSSSLFHPDSIMEYTSIFRSSDAASFQSNKSTYVYKLFEELGRLLKKPESVEDVLDVIPVLYSRFVRAFRKKRGQTAGQDTVRHVEFGFLVECHKILEQCSDVDTLCQLLHVLLELNVYVARNDDVSRSQHAFLDDIAENAVNLLGSPKDCDQASVMRLIDVLLQIDLLLVEARMNKIWPVLIQPQAKSLDTCMILALSVLSVYSASRQMDAFIGDLLTALKAVSSKTDIDSLLTMPCFSRRFLDEFSTVVSKSLPTNQVPILFEQFANELYQDNSPAVIRLMSIFFAQFITSVNLTQHQRRAFESQTHALFERFIKPSLEESQKNQGNLLAALQLHTALTNSMADVYWATLSGDTRGWLAEVLQTRFDQCHKEDTKDGRCVTVLSVTALLQHAYFSYLNIAAEEATQSSPLDMVGRVLDFVLEDHQSISSKDTWDGSLVHLDSSAVKIACWKLITDEWFDVICRSCVGERAKKLAELVLNPLMETPWHGFESNQVSIPSINQLLLRSANFYEATSLQEYAATTVIDSLAEFFKAHMDDTASGKIARVLAMMEGAWTADQLAELATWLKEGADMDICSQDDTAKLERMLDLLLLFPMEYYHKSNRSILLRATLLIDAWANAGMCKSGPISLRARTLLLRLMSNYHGQHGLETNVDLLSWFLDSASGIDEPGILHVTKQIDLLVLRSLMTQADGDSDAASFLDSTFKQRLQWLKTQQPNASCWTMDAVESVIGYLKAHPTKCVDADTTRIVFAADIVSQTSKHVIHCLKQAHSLLLDAPEEGLSILTKDILALASLLHEYDQLVKPQSGKVVDANELSQRMVRLASPFTVLVQRSLRSPMPIHDRILETTTAFVGSLCRAVSQYQHAYVTERVLAVIWFIVTLVYDSDQKSVQQLCDALSSWVKTLDQEQYAVVLAGFIAQADRMVDQEREHIYLTLLATTVQASTQSQKPIVRRQFSTFVTKLTMIGVKRRSAKFIHQALLFMADLIADINMAVSKQTLSLVLTSIIQLTNVVPVADVDQPTSRALFDAVHLLMQNILIYRREQLVDVLPVYIAIVQSLLQCFRSTHLALTSKSNKERLRTYTLLIPSAPLDTSAAERMARLFSAMEAKFLTEGKNQRLSAATQNKLISKHVPFLLLEYFSIQAHPAMSISQPQVKTILEQQGLYNLMDMVNESQRHMILASLNEAGKLLFKNFYSSWKENHMYKGQ</sequence>
<dbReference type="GeneID" id="83208009"/>
<accession>A0AAD8DIX7</accession>
<proteinExistence type="predicted"/>
<dbReference type="GO" id="GO:0042254">
    <property type="term" value="P:ribosome biogenesis"/>
    <property type="evidence" value="ECO:0007669"/>
    <property type="project" value="TreeGrafter"/>
</dbReference>
<dbReference type="GO" id="GO:0005730">
    <property type="term" value="C:nucleolus"/>
    <property type="evidence" value="ECO:0007669"/>
    <property type="project" value="TreeGrafter"/>
</dbReference>
<dbReference type="InterPro" id="IPR052609">
    <property type="entry name" value="Ribosome_Biogenesis_Reg"/>
</dbReference>
<evidence type="ECO:0000259" key="1">
    <source>
        <dbReference type="Pfam" id="PF10441"/>
    </source>
</evidence>
<dbReference type="Pfam" id="PF10441">
    <property type="entry name" value="Urb2"/>
    <property type="match status" value="1"/>
</dbReference>
<reference evidence="2 3" key="1">
    <citation type="submission" date="2023-03" db="EMBL/GenBank/DDBJ databases">
        <title>Genome sequence of Lichtheimia ornata CBS 291.66.</title>
        <authorList>
            <person name="Mohabir J.T."/>
            <person name="Shea T.P."/>
            <person name="Kurbessoian T."/>
            <person name="Berby B."/>
            <person name="Fontaine J."/>
            <person name="Livny J."/>
            <person name="Gnirke A."/>
            <person name="Stajich J.E."/>
            <person name="Cuomo C.A."/>
        </authorList>
    </citation>
    <scope>NUCLEOTIDE SEQUENCE [LARGE SCALE GENOMIC DNA]</scope>
    <source>
        <strain evidence="2">CBS 291.66</strain>
    </source>
</reference>
<dbReference type="PANTHER" id="PTHR15682:SF2">
    <property type="entry name" value="UNHEALTHY RIBOSOME BIOGENESIS PROTEIN 2 HOMOLOG"/>
    <property type="match status" value="1"/>
</dbReference>
<name>A0AAD8DIX7_9FUNG</name>
<dbReference type="EMBL" id="JARTCD010000002">
    <property type="protein sequence ID" value="KAJ8663348.1"/>
    <property type="molecule type" value="Genomic_DNA"/>
</dbReference>
<evidence type="ECO:0000313" key="3">
    <source>
        <dbReference type="Proteomes" id="UP001234581"/>
    </source>
</evidence>
<organism evidence="2 3">
    <name type="scientific">Lichtheimia ornata</name>
    <dbReference type="NCBI Taxonomy" id="688661"/>
    <lineage>
        <taxon>Eukaryota</taxon>
        <taxon>Fungi</taxon>
        <taxon>Fungi incertae sedis</taxon>
        <taxon>Mucoromycota</taxon>
        <taxon>Mucoromycotina</taxon>
        <taxon>Mucoromycetes</taxon>
        <taxon>Mucorales</taxon>
        <taxon>Lichtheimiaceae</taxon>
        <taxon>Lichtheimia</taxon>
    </lineage>
</organism>
<dbReference type="Proteomes" id="UP001234581">
    <property type="component" value="Unassembled WGS sequence"/>
</dbReference>
<feature type="domain" description="Nucleolar 27S pre-rRNA processing Urb2/Npa2 C-terminal" evidence="1">
    <location>
        <begin position="1202"/>
        <end position="1430"/>
    </location>
</feature>